<proteinExistence type="predicted"/>
<accession>A0A9W4FDU2</accession>
<dbReference type="AlphaFoldDB" id="A0A9W4FDU2"/>
<dbReference type="Pfam" id="PF20341">
    <property type="entry name" value="DUF6636"/>
    <property type="match status" value="1"/>
</dbReference>
<gene>
    <name evidence="1" type="ORF">MGALJ_10140</name>
</gene>
<dbReference type="InterPro" id="IPR046576">
    <property type="entry name" value="DUF6636"/>
</dbReference>
<keyword evidence="2" id="KW-1185">Reference proteome</keyword>
<organism evidence="1 2">
    <name type="scientific">Mycobacterium gallinarum</name>
    <dbReference type="NCBI Taxonomy" id="39689"/>
    <lineage>
        <taxon>Bacteria</taxon>
        <taxon>Bacillati</taxon>
        <taxon>Actinomycetota</taxon>
        <taxon>Actinomycetes</taxon>
        <taxon>Mycobacteriales</taxon>
        <taxon>Mycobacteriaceae</taxon>
        <taxon>Mycobacterium</taxon>
    </lineage>
</organism>
<dbReference type="EMBL" id="AP022601">
    <property type="protein sequence ID" value="BBY91345.1"/>
    <property type="molecule type" value="Genomic_DNA"/>
</dbReference>
<protein>
    <submittedName>
        <fullName evidence="1">Uncharacterized protein</fullName>
    </submittedName>
</protein>
<name>A0A9W4FDU2_9MYCO</name>
<reference evidence="1 2" key="1">
    <citation type="journal article" date="2019" name="Emerg. Microbes Infect.">
        <title>Comprehensive subspecies identification of 175 nontuberculous mycobacteria species based on 7547 genomic profiles.</title>
        <authorList>
            <person name="Matsumoto Y."/>
            <person name="Kinjo T."/>
            <person name="Motooka D."/>
            <person name="Nabeya D."/>
            <person name="Jung N."/>
            <person name="Uechi K."/>
            <person name="Horii T."/>
            <person name="Iida T."/>
            <person name="Fujita J."/>
            <person name="Nakamura S."/>
        </authorList>
    </citation>
    <scope>NUCLEOTIDE SEQUENCE [LARGE SCALE GENOMIC DNA]</scope>
    <source>
        <strain evidence="1 2">JCM 6399</strain>
    </source>
</reference>
<sequence>MPRSAPPTSTAKPEPVDREVFAFTGFISPTGNVACMIDVNLARCDIIDRDWSPPRPADCEFDYGQGIEIIAGQPSSFVCAGDTAFGPDEVLPSGEAITAGPLRCESANSGITCRDEDTGHGFTLAFKAYQLF</sequence>
<evidence type="ECO:0000313" key="1">
    <source>
        <dbReference type="EMBL" id="BBY91345.1"/>
    </source>
</evidence>
<dbReference type="Proteomes" id="UP000465785">
    <property type="component" value="Chromosome"/>
</dbReference>
<evidence type="ECO:0000313" key="2">
    <source>
        <dbReference type="Proteomes" id="UP000465785"/>
    </source>
</evidence>
<dbReference type="KEGG" id="mgau:MGALJ_10140"/>